<reference evidence="1 2" key="1">
    <citation type="journal article" date="2013" name="Curr. Biol.">
        <title>The Genome of the Foraminiferan Reticulomyxa filosa.</title>
        <authorList>
            <person name="Glockner G."/>
            <person name="Hulsmann N."/>
            <person name="Schleicher M."/>
            <person name="Noegel A.A."/>
            <person name="Eichinger L."/>
            <person name="Gallinger C."/>
            <person name="Pawlowski J."/>
            <person name="Sierra R."/>
            <person name="Euteneuer U."/>
            <person name="Pillet L."/>
            <person name="Moustafa A."/>
            <person name="Platzer M."/>
            <person name="Groth M."/>
            <person name="Szafranski K."/>
            <person name="Schliwa M."/>
        </authorList>
    </citation>
    <scope>NUCLEOTIDE SEQUENCE [LARGE SCALE GENOMIC DNA]</scope>
</reference>
<protein>
    <submittedName>
        <fullName evidence="1">Uncharacterized protein</fullName>
    </submittedName>
</protein>
<keyword evidence="2" id="KW-1185">Reference proteome</keyword>
<name>X6LWQ1_RETFI</name>
<proteinExistence type="predicted"/>
<dbReference type="Proteomes" id="UP000023152">
    <property type="component" value="Unassembled WGS sequence"/>
</dbReference>
<dbReference type="AlphaFoldDB" id="X6LWQ1"/>
<evidence type="ECO:0000313" key="1">
    <source>
        <dbReference type="EMBL" id="ETO06044.1"/>
    </source>
</evidence>
<gene>
    <name evidence="1" type="ORF">RFI_31352</name>
</gene>
<comment type="caution">
    <text evidence="1">The sequence shown here is derived from an EMBL/GenBank/DDBJ whole genome shotgun (WGS) entry which is preliminary data.</text>
</comment>
<organism evidence="1 2">
    <name type="scientific">Reticulomyxa filosa</name>
    <dbReference type="NCBI Taxonomy" id="46433"/>
    <lineage>
        <taxon>Eukaryota</taxon>
        <taxon>Sar</taxon>
        <taxon>Rhizaria</taxon>
        <taxon>Retaria</taxon>
        <taxon>Foraminifera</taxon>
        <taxon>Monothalamids</taxon>
        <taxon>Reticulomyxidae</taxon>
        <taxon>Reticulomyxa</taxon>
    </lineage>
</organism>
<dbReference type="EMBL" id="ASPP01027550">
    <property type="protein sequence ID" value="ETO06044.1"/>
    <property type="molecule type" value="Genomic_DNA"/>
</dbReference>
<feature type="non-terminal residue" evidence="1">
    <location>
        <position position="1"/>
    </location>
</feature>
<evidence type="ECO:0000313" key="2">
    <source>
        <dbReference type="Proteomes" id="UP000023152"/>
    </source>
</evidence>
<accession>X6LWQ1</accession>
<sequence>GVVGLRIDNVDGVFVDNVSIKYLNNWGEMGHYTCNNDSDPSHIVYSSRSTIPTNHYEATATRAISVINSKHVFFGDIHIHKIASSYGNAFGLHVFDNLTDFQFFDNFVVDGVAAASSFTHSDVLSVTRTPIPNYLPYSCAFALPSSSSSFYNASYLHSSNIYGHSTCPPF</sequence>